<gene>
    <name evidence="2" type="ordered locus">Oweho_0881</name>
</gene>
<feature type="transmembrane region" description="Helical" evidence="1">
    <location>
        <begin position="97"/>
        <end position="114"/>
    </location>
</feature>
<proteinExistence type="predicted"/>
<dbReference type="EMBL" id="CP003156">
    <property type="protein sequence ID" value="AEV31892.1"/>
    <property type="molecule type" value="Genomic_DNA"/>
</dbReference>
<dbReference type="Proteomes" id="UP000005631">
    <property type="component" value="Chromosome"/>
</dbReference>
<dbReference type="OrthoDB" id="1374237at2"/>
<dbReference type="STRING" id="926562.Oweho_0881"/>
<accession>G8R2T7</accession>
<name>G8R2T7_OWEHD</name>
<keyword evidence="3" id="KW-1185">Reference proteome</keyword>
<dbReference type="KEGG" id="oho:Oweho_0881"/>
<protein>
    <submittedName>
        <fullName evidence="2">Uncharacterized protein</fullName>
    </submittedName>
</protein>
<organism evidence="2 3">
    <name type="scientific">Owenweeksia hongkongensis (strain DSM 17368 / CIP 108786 / JCM 12287 / NRRL B-23963 / UST20020801)</name>
    <dbReference type="NCBI Taxonomy" id="926562"/>
    <lineage>
        <taxon>Bacteria</taxon>
        <taxon>Pseudomonadati</taxon>
        <taxon>Bacteroidota</taxon>
        <taxon>Flavobacteriia</taxon>
        <taxon>Flavobacteriales</taxon>
        <taxon>Owenweeksiaceae</taxon>
        <taxon>Owenweeksia</taxon>
    </lineage>
</organism>
<feature type="transmembrane region" description="Helical" evidence="1">
    <location>
        <begin position="70"/>
        <end position="91"/>
    </location>
</feature>
<keyword evidence="1" id="KW-0812">Transmembrane</keyword>
<evidence type="ECO:0000313" key="3">
    <source>
        <dbReference type="Proteomes" id="UP000005631"/>
    </source>
</evidence>
<evidence type="ECO:0000256" key="1">
    <source>
        <dbReference type="SAM" id="Phobius"/>
    </source>
</evidence>
<dbReference type="HOGENOM" id="CLU_2059040_0_0_10"/>
<keyword evidence="1" id="KW-0472">Membrane</keyword>
<evidence type="ECO:0000313" key="2">
    <source>
        <dbReference type="EMBL" id="AEV31892.1"/>
    </source>
</evidence>
<sequence>MTYVPDPNETQEGQLRRAYSLGLKLKNSGLDEEVIYARLEKQGISEEVAKEVAANISIQRKEDLVKEEQPFYYSALVKVGAGILIAIVSLIVAPDQIIIPVGFILGGIILAISSKQKIK</sequence>
<reference evidence="2 3" key="1">
    <citation type="journal article" date="2012" name="Stand. Genomic Sci.">
        <title>Genome sequence of the orange-pigmented seawater bacterium Owenweeksia hongkongensis type strain (UST20020801(T)).</title>
        <authorList>
            <person name="Riedel T."/>
            <person name="Held B."/>
            <person name="Nolan M."/>
            <person name="Lucas S."/>
            <person name="Lapidus A."/>
            <person name="Tice H."/>
            <person name="Del Rio T.G."/>
            <person name="Cheng J.F."/>
            <person name="Han C."/>
            <person name="Tapia R."/>
            <person name="Goodwin L.A."/>
            <person name="Pitluck S."/>
            <person name="Liolios K."/>
            <person name="Mavromatis K."/>
            <person name="Pagani I."/>
            <person name="Ivanova N."/>
            <person name="Mikhailova N."/>
            <person name="Pati A."/>
            <person name="Chen A."/>
            <person name="Palaniappan K."/>
            <person name="Rohde M."/>
            <person name="Tindall B.J."/>
            <person name="Detter J.C."/>
            <person name="Goker M."/>
            <person name="Woyke T."/>
            <person name="Bristow J."/>
            <person name="Eisen J.A."/>
            <person name="Markowitz V."/>
            <person name="Hugenholtz P."/>
            <person name="Klenk H.P."/>
            <person name="Kyrpides N.C."/>
        </authorList>
    </citation>
    <scope>NUCLEOTIDE SEQUENCE</scope>
    <source>
        <strain evidence="3">DSM 17368 / JCM 12287 / NRRL B-23963</strain>
    </source>
</reference>
<keyword evidence="1" id="KW-1133">Transmembrane helix</keyword>
<dbReference type="AlphaFoldDB" id="G8R2T7"/>
<dbReference type="RefSeq" id="WP_014201253.1">
    <property type="nucleotide sequence ID" value="NC_016599.1"/>
</dbReference>